<dbReference type="AlphaFoldDB" id="A0A1G8PYJ8"/>
<keyword evidence="3" id="KW-1185">Reference proteome</keyword>
<feature type="transmembrane region" description="Helical" evidence="1">
    <location>
        <begin position="35"/>
        <end position="60"/>
    </location>
</feature>
<keyword evidence="1" id="KW-1133">Transmembrane helix</keyword>
<protein>
    <submittedName>
        <fullName evidence="2">Energy-coupling factor transport system substrate-specific component</fullName>
    </submittedName>
</protein>
<name>A0A1G8PYJ8_9BACI</name>
<feature type="transmembrane region" description="Helical" evidence="1">
    <location>
        <begin position="72"/>
        <end position="92"/>
    </location>
</feature>
<sequence>MRWNTYKMTLVTMLAAVAVVGRIAFAPVPNAQPVTAIIILTGFWMGPLAAVIMAFLTTFLTNMVLGMGIWSLWQIIAWGAIGVGAGLLGKLLPKVPVWGLGIYGFMSGLFFGVIMALTMRAIGQPFWGYLLASLPFDLMHAVSNFVFILVFYAVFEALFVRYEKNLQLAS</sequence>
<dbReference type="STRING" id="86666.SAMN04490247_0285"/>
<accession>A0A1G8PYJ8</accession>
<evidence type="ECO:0000256" key="1">
    <source>
        <dbReference type="SAM" id="Phobius"/>
    </source>
</evidence>
<reference evidence="3" key="1">
    <citation type="submission" date="2016-10" db="EMBL/GenBank/DDBJ databases">
        <authorList>
            <person name="Varghese N."/>
            <person name="Submissions S."/>
        </authorList>
    </citation>
    <scope>NUCLEOTIDE SEQUENCE [LARGE SCALE GENOMIC DNA]</scope>
    <source>
        <strain evidence="3">DSM 4771</strain>
    </source>
</reference>
<organism evidence="2 3">
    <name type="scientific">Salimicrobium halophilum</name>
    <dbReference type="NCBI Taxonomy" id="86666"/>
    <lineage>
        <taxon>Bacteria</taxon>
        <taxon>Bacillati</taxon>
        <taxon>Bacillota</taxon>
        <taxon>Bacilli</taxon>
        <taxon>Bacillales</taxon>
        <taxon>Bacillaceae</taxon>
        <taxon>Salimicrobium</taxon>
    </lineage>
</organism>
<dbReference type="GO" id="GO:0022857">
    <property type="term" value="F:transmembrane transporter activity"/>
    <property type="evidence" value="ECO:0007669"/>
    <property type="project" value="InterPro"/>
</dbReference>
<dbReference type="Proteomes" id="UP000199225">
    <property type="component" value="Unassembled WGS sequence"/>
</dbReference>
<feature type="transmembrane region" description="Helical" evidence="1">
    <location>
        <begin position="98"/>
        <end position="117"/>
    </location>
</feature>
<proteinExistence type="predicted"/>
<feature type="transmembrane region" description="Helical" evidence="1">
    <location>
        <begin position="129"/>
        <end position="155"/>
    </location>
</feature>
<keyword evidence="1" id="KW-0472">Membrane</keyword>
<dbReference type="Pfam" id="PF12822">
    <property type="entry name" value="ECF_trnsprt"/>
    <property type="match status" value="1"/>
</dbReference>
<evidence type="ECO:0000313" key="2">
    <source>
        <dbReference type="EMBL" id="SDI97551.1"/>
    </source>
</evidence>
<dbReference type="InterPro" id="IPR024529">
    <property type="entry name" value="ECF_trnsprt_substrate-spec"/>
</dbReference>
<dbReference type="EMBL" id="FNEV01000001">
    <property type="protein sequence ID" value="SDI97551.1"/>
    <property type="molecule type" value="Genomic_DNA"/>
</dbReference>
<gene>
    <name evidence="2" type="ORF">SAMN04490247_0285</name>
</gene>
<dbReference type="Gene3D" id="1.10.1760.20">
    <property type="match status" value="1"/>
</dbReference>
<dbReference type="RefSeq" id="WP_093191165.1">
    <property type="nucleotide sequence ID" value="NZ_FNEV01000001.1"/>
</dbReference>
<dbReference type="OrthoDB" id="5198189at2"/>
<evidence type="ECO:0000313" key="3">
    <source>
        <dbReference type="Proteomes" id="UP000199225"/>
    </source>
</evidence>
<keyword evidence="1" id="KW-0812">Transmembrane</keyword>